<protein>
    <submittedName>
        <fullName evidence="1">Uncharacterized protein</fullName>
    </submittedName>
</protein>
<keyword evidence="2" id="KW-1185">Reference proteome</keyword>
<dbReference type="Proteomes" id="UP001221411">
    <property type="component" value="Unassembled WGS sequence"/>
</dbReference>
<organism evidence="1 2">
    <name type="scientific">Polyangium mundeleinium</name>
    <dbReference type="NCBI Taxonomy" id="2995306"/>
    <lineage>
        <taxon>Bacteria</taxon>
        <taxon>Pseudomonadati</taxon>
        <taxon>Myxococcota</taxon>
        <taxon>Polyangia</taxon>
        <taxon>Polyangiales</taxon>
        <taxon>Polyangiaceae</taxon>
        <taxon>Polyangium</taxon>
    </lineage>
</organism>
<proteinExistence type="predicted"/>
<evidence type="ECO:0000313" key="1">
    <source>
        <dbReference type="EMBL" id="MDC0749220.1"/>
    </source>
</evidence>
<sequence length="101" mass="11585">MKDDDSTNYAEGHDVIEMVNKRSDPALTSLATALDTTLRKLWCSHRDGTPRQVNSKKYPDIRYLRHEFDYTGTTTDTDLMAALDALESLWEEFRKKGLKAC</sequence>
<evidence type="ECO:0000313" key="2">
    <source>
        <dbReference type="Proteomes" id="UP001221411"/>
    </source>
</evidence>
<dbReference type="EMBL" id="JAQNDO010000001">
    <property type="protein sequence ID" value="MDC0749220.1"/>
    <property type="molecule type" value="Genomic_DNA"/>
</dbReference>
<accession>A0ABT5F558</accession>
<comment type="caution">
    <text evidence="1">The sequence shown here is derived from an EMBL/GenBank/DDBJ whole genome shotgun (WGS) entry which is preliminary data.</text>
</comment>
<name>A0ABT5F558_9BACT</name>
<gene>
    <name evidence="1" type="ORF">POL67_48275</name>
</gene>
<reference evidence="1 2" key="1">
    <citation type="submission" date="2022-11" db="EMBL/GenBank/DDBJ databases">
        <title>Minimal conservation of predation-associated metabolite biosynthetic gene clusters underscores biosynthetic potential of Myxococcota including descriptions for ten novel species: Archangium lansinium sp. nov., Myxococcus landrumus sp. nov., Nannocystis bai.</title>
        <authorList>
            <person name="Ahearne A."/>
            <person name="Stevens C."/>
            <person name="Dowd S."/>
        </authorList>
    </citation>
    <scope>NUCLEOTIDE SEQUENCE [LARGE SCALE GENOMIC DNA]</scope>
    <source>
        <strain evidence="1 2">RJM3</strain>
    </source>
</reference>
<dbReference type="RefSeq" id="WP_271928806.1">
    <property type="nucleotide sequence ID" value="NZ_JAQNDO010000001.1"/>
</dbReference>